<organism evidence="2 3">
    <name type="scientific">Chitinophaga filiformis</name>
    <name type="common">Myxococcus filiformis</name>
    <name type="synonym">Flexibacter filiformis</name>
    <dbReference type="NCBI Taxonomy" id="104663"/>
    <lineage>
        <taxon>Bacteria</taxon>
        <taxon>Pseudomonadati</taxon>
        <taxon>Bacteroidota</taxon>
        <taxon>Chitinophagia</taxon>
        <taxon>Chitinophagales</taxon>
        <taxon>Chitinophagaceae</taxon>
        <taxon>Chitinophaga</taxon>
    </lineage>
</organism>
<gene>
    <name evidence="2" type="ORF">MYF79_11950</name>
</gene>
<accession>A0ABY4I807</accession>
<protein>
    <submittedName>
        <fullName evidence="2">Sulfite oxidase-like oxidoreductase</fullName>
    </submittedName>
</protein>
<dbReference type="PANTHER" id="PTHR43032">
    <property type="entry name" value="PROTEIN-METHIONINE-SULFOXIDE REDUCTASE"/>
    <property type="match status" value="1"/>
</dbReference>
<dbReference type="Gene3D" id="3.90.420.10">
    <property type="entry name" value="Oxidoreductase, molybdopterin-binding domain"/>
    <property type="match status" value="1"/>
</dbReference>
<dbReference type="CDD" id="cd02109">
    <property type="entry name" value="arch_bact_SO_family_Moco"/>
    <property type="match status" value="1"/>
</dbReference>
<name>A0ABY4I807_CHIFI</name>
<dbReference type="SUPFAM" id="SSF56524">
    <property type="entry name" value="Oxidoreductase molybdopterin-binding domain"/>
    <property type="match status" value="1"/>
</dbReference>
<dbReference type="PANTHER" id="PTHR43032:SF4">
    <property type="entry name" value="OXIDOREDUCTASE MOLYBDOPTERIN-BINDING DOMAIN-CONTAINING PROTEIN"/>
    <property type="match status" value="1"/>
</dbReference>
<sequence>MKRMVQAVQALTILMFDIHIYEFFNNPYLHLMEESEKLKRVVEARMKLKARFEDKIRQTPSVADNKPMGSGKPNRHGMPLVPVGQIITHKWPVLDLGIEPDIPLDEWRLVIDGAVEHPVELTWDDFMALPQTEDTSDFHCVTTWSKLDMNWKGVRLLDLAALVQPVENATHILCYGYDDYTTNVSLEEALKPDVLLVHTYEGMPLPKEHGGPVRMITPQLYAWKGSKWIRRIEFLTKNKLGFWEERGYSNTAYPWRNDRYS</sequence>
<dbReference type="Proteomes" id="UP000830198">
    <property type="component" value="Chromosome"/>
</dbReference>
<dbReference type="InterPro" id="IPR000572">
    <property type="entry name" value="OxRdtase_Mopterin-bd_dom"/>
</dbReference>
<evidence type="ECO:0000313" key="2">
    <source>
        <dbReference type="EMBL" id="UPK71997.1"/>
    </source>
</evidence>
<keyword evidence="3" id="KW-1185">Reference proteome</keyword>
<dbReference type="RefSeq" id="WP_247814088.1">
    <property type="nucleotide sequence ID" value="NZ_CP095855.1"/>
</dbReference>
<feature type="domain" description="Oxidoreductase molybdopterin-binding" evidence="1">
    <location>
        <begin position="101"/>
        <end position="243"/>
    </location>
</feature>
<proteinExistence type="predicted"/>
<evidence type="ECO:0000313" key="3">
    <source>
        <dbReference type="Proteomes" id="UP000830198"/>
    </source>
</evidence>
<dbReference type="EMBL" id="CP095855">
    <property type="protein sequence ID" value="UPK71997.1"/>
    <property type="molecule type" value="Genomic_DNA"/>
</dbReference>
<evidence type="ECO:0000259" key="1">
    <source>
        <dbReference type="Pfam" id="PF00174"/>
    </source>
</evidence>
<dbReference type="InterPro" id="IPR036374">
    <property type="entry name" value="OxRdtase_Mopterin-bd_sf"/>
</dbReference>
<reference evidence="2 3" key="1">
    <citation type="submission" date="2022-04" db="EMBL/GenBank/DDBJ databases">
        <title>The arsenic-methylating capacity of Chitinophaga filiformis YT5 during chitin decomposition.</title>
        <authorList>
            <person name="Chen G."/>
            <person name="Liang Y."/>
        </authorList>
    </citation>
    <scope>NUCLEOTIDE SEQUENCE [LARGE SCALE GENOMIC DNA]</scope>
    <source>
        <strain evidence="2 3">YT5</strain>
    </source>
</reference>
<dbReference type="Pfam" id="PF00174">
    <property type="entry name" value="Oxidored_molyb"/>
    <property type="match status" value="1"/>
</dbReference>